<protein>
    <submittedName>
        <fullName evidence="2">Two-component system, sensor histidine kinase (N-terminal), authentic frameshift</fullName>
    </submittedName>
</protein>
<name>Q38Y81_LATSS</name>
<evidence type="ECO:0000313" key="2">
    <source>
        <dbReference type="EMBL" id="CAI54847.1"/>
    </source>
</evidence>
<dbReference type="STRING" id="314315.LCA_0547"/>
<feature type="transmembrane region" description="Helical" evidence="1">
    <location>
        <begin position="6"/>
        <end position="25"/>
    </location>
</feature>
<feature type="transmembrane region" description="Helical" evidence="1">
    <location>
        <begin position="37"/>
        <end position="56"/>
    </location>
</feature>
<dbReference type="AlphaFoldDB" id="Q38Y81"/>
<keyword evidence="2" id="KW-0418">Kinase</keyword>
<dbReference type="HOGENOM" id="CLU_2396031_0_0_9"/>
<keyword evidence="1" id="KW-1133">Transmembrane helix</keyword>
<dbReference type="KEGG" id="lsa:LCA_0547"/>
<organism evidence="2 3">
    <name type="scientific">Latilactobacillus sakei subsp. sakei (strain 23K)</name>
    <name type="common">Lactobacillus sakei subsp. sakei</name>
    <dbReference type="NCBI Taxonomy" id="314315"/>
    <lineage>
        <taxon>Bacteria</taxon>
        <taxon>Bacillati</taxon>
        <taxon>Bacillota</taxon>
        <taxon>Bacilli</taxon>
        <taxon>Lactobacillales</taxon>
        <taxon>Lactobacillaceae</taxon>
        <taxon>Latilactobacillus</taxon>
    </lineage>
</organism>
<keyword evidence="3" id="KW-1185">Reference proteome</keyword>
<keyword evidence="1" id="KW-0472">Membrane</keyword>
<keyword evidence="1" id="KW-0812">Transmembrane</keyword>
<evidence type="ECO:0000313" key="3">
    <source>
        <dbReference type="Proteomes" id="UP000002707"/>
    </source>
</evidence>
<reference evidence="3" key="1">
    <citation type="journal article" date="2005" name="Nat. Biotechnol.">
        <title>The complete genome sequence of the meat-borne lactic acid bacterium Lactobacillus sakei 23K.</title>
        <authorList>
            <person name="Chaillou S."/>
            <person name="Champomier-Verges M.-C."/>
            <person name="Cornet M."/>
            <person name="Crutz-Le Coq A.-M."/>
            <person name="Dudez A.-M."/>
            <person name="Martin V."/>
            <person name="Beaufils S."/>
            <person name="Darbon-Rongere E."/>
            <person name="Bossy R."/>
            <person name="Loux V."/>
            <person name="Zagorec M."/>
        </authorList>
    </citation>
    <scope>NUCLEOTIDE SEQUENCE [LARGE SCALE GENOMIC DNA]</scope>
    <source>
        <strain evidence="3">23K</strain>
    </source>
</reference>
<dbReference type="GO" id="GO:0016301">
    <property type="term" value="F:kinase activity"/>
    <property type="evidence" value="ECO:0007669"/>
    <property type="project" value="UniProtKB-KW"/>
</dbReference>
<sequence length="93" mass="10726">MVVSAILAVIVQALYLSIYTAWVFGSIPMRRRSFWGYYGAYMLSILVPTLFLYYYYGGQMGRDDWVGSSMAYSVSYPHLRQVRFNVIIEKIGS</sequence>
<proteinExistence type="predicted"/>
<dbReference type="EMBL" id="CR936503">
    <property type="protein sequence ID" value="CAI54847.1"/>
    <property type="molecule type" value="Genomic_DNA"/>
</dbReference>
<evidence type="ECO:0000256" key="1">
    <source>
        <dbReference type="SAM" id="Phobius"/>
    </source>
</evidence>
<keyword evidence="2" id="KW-0808">Transferase</keyword>
<accession>Q38Y81</accession>
<gene>
    <name evidence="2" type="ordered locus">LCA_0547</name>
</gene>
<dbReference type="Proteomes" id="UP000002707">
    <property type="component" value="Chromosome"/>
</dbReference>